<dbReference type="Proteomes" id="UP000014568">
    <property type="component" value="Unassembled WGS sequence"/>
</dbReference>
<dbReference type="STRING" id="632955.GCA_000829675_02145"/>
<evidence type="ECO:0000313" key="3">
    <source>
        <dbReference type="Proteomes" id="UP000014568"/>
    </source>
</evidence>
<accession>S3P0Q3</accession>
<sequence>MIKIRKFYIESTKKMLLTGVTSLFISHTYAQSVPTTAQLFKIYSPAESTNIKTEGYIWKFILHAHPDSKTVSAKLLNPHPELIQLNQRALEMAKATDFITLQSTYNSKKMHEEDPKKIRELTDQDAFSLEIKFVDGPAYTRAPRFTRSQIYIHQICKFEAEAQQSQQIKLEPSNQFTLQILLQVSQSGQPQQYKILTPISDTAFLKAFDYDLKSARFYPYNHNGQPTSFTVKQPFTFKCPEIAKYENNFK</sequence>
<name>S3P0Q3_9GAMM</name>
<dbReference type="HOGENOM" id="CLU_1109574_0_0_6"/>
<dbReference type="InterPro" id="IPR037682">
    <property type="entry name" value="TonB_C"/>
</dbReference>
<proteinExistence type="predicted"/>
<gene>
    <name evidence="2" type="ORF">F945_00881</name>
</gene>
<dbReference type="AlphaFoldDB" id="S3P0Q3"/>
<dbReference type="eggNOG" id="ENOG50328VE">
    <property type="taxonomic scope" value="Bacteria"/>
</dbReference>
<reference evidence="2 3" key="1">
    <citation type="submission" date="2013-06" db="EMBL/GenBank/DDBJ databases">
        <title>The Genome Sequence of Acinetobacter rudis CIP 110305.</title>
        <authorList>
            <consortium name="The Broad Institute Genome Sequencing Platform"/>
            <consortium name="The Broad Institute Genome Sequencing Center for Infectious Disease"/>
            <person name="Cerqueira G."/>
            <person name="Feldgarden M."/>
            <person name="Courvalin P."/>
            <person name="Perichon B."/>
            <person name="Grillot-Courvalin C."/>
            <person name="Clermont D."/>
            <person name="Rocha E."/>
            <person name="Yoon E.-J."/>
            <person name="Nemec A."/>
            <person name="Young S.K."/>
            <person name="Zeng Q."/>
            <person name="Gargeya S."/>
            <person name="Fitzgerald M."/>
            <person name="Abouelleil A."/>
            <person name="Alvarado L."/>
            <person name="Berlin A.M."/>
            <person name="Chapman S.B."/>
            <person name="Dewar J."/>
            <person name="Goldberg J."/>
            <person name="Griggs A."/>
            <person name="Gujja S."/>
            <person name="Hansen M."/>
            <person name="Howarth C."/>
            <person name="Imamovic A."/>
            <person name="Larimer J."/>
            <person name="McCowan C."/>
            <person name="Murphy C."/>
            <person name="Pearson M."/>
            <person name="Priest M."/>
            <person name="Roberts A."/>
            <person name="Saif S."/>
            <person name="Shea T."/>
            <person name="Sykes S."/>
            <person name="Wortman J."/>
            <person name="Nusbaum C."/>
            <person name="Birren B."/>
        </authorList>
    </citation>
    <scope>NUCLEOTIDE SEQUENCE [LARGE SCALE GENOMIC DNA]</scope>
    <source>
        <strain evidence="2 3">CIP 110305</strain>
    </source>
</reference>
<feature type="domain" description="TonB C-terminal" evidence="1">
    <location>
        <begin position="178"/>
        <end position="238"/>
    </location>
</feature>
<evidence type="ECO:0000313" key="2">
    <source>
        <dbReference type="EMBL" id="EPF79989.1"/>
    </source>
</evidence>
<comment type="caution">
    <text evidence="2">The sequence shown here is derived from an EMBL/GenBank/DDBJ whole genome shotgun (WGS) entry which is preliminary data.</text>
</comment>
<keyword evidence="3" id="KW-1185">Reference proteome</keyword>
<dbReference type="Pfam" id="PF03544">
    <property type="entry name" value="TonB_C"/>
    <property type="match status" value="1"/>
</dbReference>
<dbReference type="GO" id="GO:0055085">
    <property type="term" value="P:transmembrane transport"/>
    <property type="evidence" value="ECO:0007669"/>
    <property type="project" value="InterPro"/>
</dbReference>
<evidence type="ECO:0000259" key="1">
    <source>
        <dbReference type="Pfam" id="PF03544"/>
    </source>
</evidence>
<protein>
    <recommendedName>
        <fullName evidence="1">TonB C-terminal domain-containing protein</fullName>
    </recommendedName>
</protein>
<dbReference type="PATRIC" id="fig|421052.3.peg.871"/>
<organism evidence="2 3">
    <name type="scientific">Acinetobacter rudis CIP 110305</name>
    <dbReference type="NCBI Taxonomy" id="421052"/>
    <lineage>
        <taxon>Bacteria</taxon>
        <taxon>Pseudomonadati</taxon>
        <taxon>Pseudomonadota</taxon>
        <taxon>Gammaproteobacteria</taxon>
        <taxon>Moraxellales</taxon>
        <taxon>Moraxellaceae</taxon>
        <taxon>Acinetobacter</taxon>
    </lineage>
</organism>
<dbReference type="EMBL" id="ATGI01000006">
    <property type="protein sequence ID" value="EPF79989.1"/>
    <property type="molecule type" value="Genomic_DNA"/>
</dbReference>